<sequence>MYASLHFPAQEIIDPQVFSFAFHGYQRLREAGKLLRPELLTIVDYSLSANTRRLWVIDLVRRCVLYNIHVAHGQGTGDEFAEHFSNRENSHQTSLGFYTTGDTYQGEHGLSLHLHGQDEGFNDAAFSRSIVLHGAAYVSESFIAAHKRLGRSWGCPAVATDLAPKLIRLLQEGTCMFLYYPDASYLSASQWLKKSAKQNALAGMLLPQNNKIEQESRP</sequence>
<protein>
    <submittedName>
        <fullName evidence="1">Murein L,D-transpeptidase catalytic domain family protein</fullName>
    </submittedName>
</protein>
<reference evidence="2" key="1">
    <citation type="journal article" date="2019" name="Int. J. Syst. Evol. Microbiol.">
        <title>The Global Catalogue of Microorganisms (GCM) 10K type strain sequencing project: providing services to taxonomists for standard genome sequencing and annotation.</title>
        <authorList>
            <consortium name="The Broad Institute Genomics Platform"/>
            <consortium name="The Broad Institute Genome Sequencing Center for Infectious Disease"/>
            <person name="Wu L."/>
            <person name="Ma J."/>
        </authorList>
    </citation>
    <scope>NUCLEOTIDE SEQUENCE [LARGE SCALE GENOMIC DNA]</scope>
    <source>
        <strain evidence="2">JCM 31921</strain>
    </source>
</reference>
<gene>
    <name evidence="1" type="ORF">GCM10023092_17970</name>
</gene>
<organism evidence="1 2">
    <name type="scientific">Rurimicrobium arvi</name>
    <dbReference type="NCBI Taxonomy" id="2049916"/>
    <lineage>
        <taxon>Bacteria</taxon>
        <taxon>Pseudomonadati</taxon>
        <taxon>Bacteroidota</taxon>
        <taxon>Chitinophagia</taxon>
        <taxon>Chitinophagales</taxon>
        <taxon>Chitinophagaceae</taxon>
        <taxon>Rurimicrobium</taxon>
    </lineage>
</organism>
<dbReference type="PANTHER" id="PTHR38477:SF1">
    <property type="entry name" value="MUREIN L,D-TRANSPEPTIDASE CATALYTIC DOMAIN FAMILY PROTEIN"/>
    <property type="match status" value="1"/>
</dbReference>
<dbReference type="PANTHER" id="PTHR38477">
    <property type="entry name" value="HYPOTHETICAL EXPORTED PROTEIN"/>
    <property type="match status" value="1"/>
</dbReference>
<evidence type="ECO:0000313" key="2">
    <source>
        <dbReference type="Proteomes" id="UP001501410"/>
    </source>
</evidence>
<dbReference type="InterPro" id="IPR032676">
    <property type="entry name" value="YkuD_2"/>
</dbReference>
<dbReference type="Proteomes" id="UP001501410">
    <property type="component" value="Unassembled WGS sequence"/>
</dbReference>
<accession>A0ABP8MVH0</accession>
<dbReference type="EMBL" id="BAABEZ010000022">
    <property type="protein sequence ID" value="GAA4455018.1"/>
    <property type="molecule type" value="Genomic_DNA"/>
</dbReference>
<comment type="caution">
    <text evidence="1">The sequence shown here is derived from an EMBL/GenBank/DDBJ whole genome shotgun (WGS) entry which is preliminary data.</text>
</comment>
<proteinExistence type="predicted"/>
<dbReference type="Pfam" id="PF13645">
    <property type="entry name" value="YkuD_2"/>
    <property type="match status" value="1"/>
</dbReference>
<keyword evidence="2" id="KW-1185">Reference proteome</keyword>
<name>A0ABP8MVH0_9BACT</name>
<evidence type="ECO:0000313" key="1">
    <source>
        <dbReference type="EMBL" id="GAA4455018.1"/>
    </source>
</evidence>